<dbReference type="EMBL" id="CYGY02000030">
    <property type="protein sequence ID" value="SIT41559.1"/>
    <property type="molecule type" value="Genomic_DNA"/>
</dbReference>
<protein>
    <submittedName>
        <fullName evidence="1">N-formylglutamate amidohydrolase</fullName>
    </submittedName>
</protein>
<dbReference type="AlphaFoldDB" id="A0A1N7S2K1"/>
<dbReference type="InterPro" id="IPR007709">
    <property type="entry name" value="N-FG_amidohydro"/>
</dbReference>
<reference evidence="1" key="1">
    <citation type="submission" date="2016-12" db="EMBL/GenBank/DDBJ databases">
        <authorList>
            <person name="Moulin L."/>
        </authorList>
    </citation>
    <scope>NUCLEOTIDE SEQUENCE [LARGE SCALE GENOMIC DNA]</scope>
    <source>
        <strain evidence="1">STM 7183</strain>
    </source>
</reference>
<keyword evidence="2" id="KW-1185">Reference proteome</keyword>
<dbReference type="Proteomes" id="UP000195569">
    <property type="component" value="Unassembled WGS sequence"/>
</dbReference>
<evidence type="ECO:0000313" key="2">
    <source>
        <dbReference type="Proteomes" id="UP000195569"/>
    </source>
</evidence>
<accession>A0A1N7S2K1</accession>
<dbReference type="RefSeq" id="WP_235850839.1">
    <property type="nucleotide sequence ID" value="NZ_CYGY02000030.1"/>
</dbReference>
<name>A0A1N7S2K1_9BURK</name>
<dbReference type="GO" id="GO:0016787">
    <property type="term" value="F:hydrolase activity"/>
    <property type="evidence" value="ECO:0007669"/>
    <property type="project" value="UniProtKB-KW"/>
</dbReference>
<proteinExistence type="predicted"/>
<sequence>MMEKESAIVRGQSAVVVVTPHTGTLVPPDLLVHPAWEAVNGRLSDPGGRALGAAARKRGITCISAALHPCVIDLNVAANNTALSQRLNRLGLCRTHTSRGEALYLPGAEPSEADVQRRIEEHWKPFHASILAELSRLRETHDNVLMLVSHAGAWLSPYRTQLGAVDCNFSTNHGASSNRAIVSAMTRAAQALEHSWVVNGSAADAFTAQRYGRPECGVHVIELEVAGRWRRELELAQRNAHSDAESDALIAKILSAAESALDGMAAPRVTGDLFRDLLDACLD</sequence>
<comment type="caution">
    <text evidence="1">The sequence shown here is derived from an EMBL/GenBank/DDBJ whole genome shotgun (WGS) entry which is preliminary data.</text>
</comment>
<evidence type="ECO:0000313" key="1">
    <source>
        <dbReference type="EMBL" id="SIT41559.1"/>
    </source>
</evidence>
<dbReference type="Pfam" id="PF05013">
    <property type="entry name" value="FGase"/>
    <property type="match status" value="1"/>
</dbReference>
<dbReference type="SUPFAM" id="SSF53187">
    <property type="entry name" value="Zn-dependent exopeptidases"/>
    <property type="match status" value="1"/>
</dbReference>
<organism evidence="1 2">
    <name type="scientific">Paraburkholderia piptadeniae</name>
    <dbReference type="NCBI Taxonomy" id="1701573"/>
    <lineage>
        <taxon>Bacteria</taxon>
        <taxon>Pseudomonadati</taxon>
        <taxon>Pseudomonadota</taxon>
        <taxon>Betaproteobacteria</taxon>
        <taxon>Burkholderiales</taxon>
        <taxon>Burkholderiaceae</taxon>
        <taxon>Paraburkholderia</taxon>
    </lineage>
</organism>
<gene>
    <name evidence="1" type="ORF">BN2476_300065</name>
</gene>
<dbReference type="Gene3D" id="3.40.630.40">
    <property type="entry name" value="Zn-dependent exopeptidases"/>
    <property type="match status" value="1"/>
</dbReference>